<dbReference type="EMBL" id="CP002446">
    <property type="protein sequence ID" value="ADV28075.1"/>
    <property type="molecule type" value="Genomic_DNA"/>
</dbReference>
<feature type="transmembrane region" description="Helical" evidence="1">
    <location>
        <begin position="89"/>
        <end position="109"/>
    </location>
</feature>
<proteinExistence type="predicted"/>
<feature type="transmembrane region" description="Helical" evidence="1">
    <location>
        <begin position="121"/>
        <end position="144"/>
    </location>
</feature>
<reference evidence="2 3" key="1">
    <citation type="submission" date="2011-01" db="EMBL/GenBank/DDBJ databases">
        <title>Complete sequence of Pseudoxanthomonas suwonensis 11-1.</title>
        <authorList>
            <consortium name="US DOE Joint Genome Institute"/>
            <person name="Lucas S."/>
            <person name="Copeland A."/>
            <person name="Lapidus A."/>
            <person name="Cheng J.-F."/>
            <person name="Goodwin L."/>
            <person name="Pitluck S."/>
            <person name="Teshima H."/>
            <person name="Detter J.C."/>
            <person name="Han C."/>
            <person name="Tapia R."/>
            <person name="Land M."/>
            <person name="Hauser L."/>
            <person name="Kyrpides N."/>
            <person name="Ivanova N."/>
            <person name="Ovchinnikova G."/>
            <person name="Siebers A.K."/>
            <person name="Allgaier M."/>
            <person name="Thelen M.P."/>
            <person name="Hugenholtz P."/>
            <person name="Gladden J."/>
            <person name="Woyke T."/>
        </authorList>
    </citation>
    <scope>NUCLEOTIDE SEQUENCE [LARGE SCALE GENOMIC DNA]</scope>
    <source>
        <strain evidence="3">11-1</strain>
    </source>
</reference>
<keyword evidence="1" id="KW-0812">Transmembrane</keyword>
<keyword evidence="1" id="KW-1133">Transmembrane helix</keyword>
<keyword evidence="1" id="KW-0472">Membrane</keyword>
<feature type="transmembrane region" description="Helical" evidence="1">
    <location>
        <begin position="48"/>
        <end position="68"/>
    </location>
</feature>
<evidence type="ECO:0000313" key="3">
    <source>
        <dbReference type="Proteomes" id="UP000008632"/>
    </source>
</evidence>
<dbReference type="PROSITE" id="PS51257">
    <property type="entry name" value="PROKAR_LIPOPROTEIN"/>
    <property type="match status" value="1"/>
</dbReference>
<evidence type="ECO:0000256" key="1">
    <source>
        <dbReference type="SAM" id="Phobius"/>
    </source>
</evidence>
<dbReference type="RefSeq" id="WP_013535902.1">
    <property type="nucleotide sequence ID" value="NC_014924.1"/>
</dbReference>
<keyword evidence="3" id="KW-1185">Reference proteome</keyword>
<evidence type="ECO:0008006" key="4">
    <source>
        <dbReference type="Google" id="ProtNLM"/>
    </source>
</evidence>
<dbReference type="HOGENOM" id="CLU_1739032_0_0_6"/>
<dbReference type="STRING" id="743721.Psesu_2241"/>
<organism evidence="2 3">
    <name type="scientific">Pseudoxanthomonas suwonensis (strain 11-1)</name>
    <dbReference type="NCBI Taxonomy" id="743721"/>
    <lineage>
        <taxon>Bacteria</taxon>
        <taxon>Pseudomonadati</taxon>
        <taxon>Pseudomonadota</taxon>
        <taxon>Gammaproteobacteria</taxon>
        <taxon>Lysobacterales</taxon>
        <taxon>Lysobacteraceae</taxon>
        <taxon>Pseudoxanthomonas</taxon>
    </lineage>
</organism>
<dbReference type="KEGG" id="psu:Psesu_2241"/>
<feature type="transmembrane region" description="Helical" evidence="1">
    <location>
        <begin position="16"/>
        <end position="36"/>
    </location>
</feature>
<accession>E6WV76</accession>
<dbReference type="Proteomes" id="UP000008632">
    <property type="component" value="Chromosome"/>
</dbReference>
<dbReference type="AlphaFoldDB" id="E6WV76"/>
<sequence length="150" mass="16184">MDIRAFADSMGKDERAAWIAAVAFGLVSACVGWTLFGAPAGRAGEVGGLAEAVRWFAVVLALVVAWAVRPDAEALDEHDRHLMSRSGNAAARWLGFCLLVMALACDMDSLRGYVVSRSPEWIKIGVLFVMLSSIAVGACAHAVLHWRDRR</sequence>
<gene>
    <name evidence="2" type="ordered locus">Psesu_2241</name>
</gene>
<evidence type="ECO:0000313" key="2">
    <source>
        <dbReference type="EMBL" id="ADV28075.1"/>
    </source>
</evidence>
<protein>
    <recommendedName>
        <fullName evidence="4">Transmembrane protein</fullName>
    </recommendedName>
</protein>
<name>E6WV76_PSEUU</name>